<sequence length="162" mass="18803">MVGFDPKNMKKILIIAFMTLWLAPGLALAQRPDATYDKEKLESARVAFITNRLDLKPEQAEKFWPLFNKYNDERSQMMEQLSSLNRSSMNETSDAKAKEIVQQRFVLQQKMLDREKLFMDDVMKVITPVQAVKLGGVNREFTRQVYRMNQGRRHGGGQSTEK</sequence>
<keyword evidence="3" id="KW-1185">Reference proteome</keyword>
<accession>M7XBL8</accession>
<dbReference type="eggNOG" id="ENOG50331PZ">
    <property type="taxonomic scope" value="Bacteria"/>
</dbReference>
<evidence type="ECO:0000256" key="1">
    <source>
        <dbReference type="SAM" id="SignalP"/>
    </source>
</evidence>
<reference evidence="2" key="1">
    <citation type="submission" date="2013-01" db="EMBL/GenBank/DDBJ databases">
        <title>Genome assembly of Mariniradius saccharolyticus AK6.</title>
        <authorList>
            <person name="Vaidya B."/>
            <person name="Khatri I."/>
            <person name="Tanuku N.R.S."/>
            <person name="Subramanian S."/>
            <person name="Pinnaka A."/>
        </authorList>
    </citation>
    <scope>NUCLEOTIDE SEQUENCE [LARGE SCALE GENOMIC DNA]</scope>
    <source>
        <strain evidence="2">AK6</strain>
    </source>
</reference>
<proteinExistence type="predicted"/>
<dbReference type="Proteomes" id="UP000010953">
    <property type="component" value="Unassembled WGS sequence"/>
</dbReference>
<evidence type="ECO:0000313" key="3">
    <source>
        <dbReference type="Proteomes" id="UP000010953"/>
    </source>
</evidence>
<organism evidence="2 3">
    <name type="scientific">Mariniradius saccharolyticus AK6</name>
    <dbReference type="NCBI Taxonomy" id="1239962"/>
    <lineage>
        <taxon>Bacteria</taxon>
        <taxon>Pseudomonadati</taxon>
        <taxon>Bacteroidota</taxon>
        <taxon>Cytophagia</taxon>
        <taxon>Cytophagales</taxon>
        <taxon>Cyclobacteriaceae</taxon>
        <taxon>Mariniradius</taxon>
    </lineage>
</organism>
<dbReference type="InParanoid" id="M7XBL8"/>
<evidence type="ECO:0008006" key="4">
    <source>
        <dbReference type="Google" id="ProtNLM"/>
    </source>
</evidence>
<comment type="caution">
    <text evidence="2">The sequence shown here is derived from an EMBL/GenBank/DDBJ whole genome shotgun (WGS) entry which is preliminary data.</text>
</comment>
<dbReference type="STRING" id="1239962.C943_01733"/>
<feature type="signal peptide" evidence="1">
    <location>
        <begin position="1"/>
        <end position="29"/>
    </location>
</feature>
<dbReference type="GO" id="GO:0042597">
    <property type="term" value="C:periplasmic space"/>
    <property type="evidence" value="ECO:0007669"/>
    <property type="project" value="InterPro"/>
</dbReference>
<protein>
    <recommendedName>
        <fullName evidence="4">LTXXQ motif family protein</fullName>
    </recommendedName>
</protein>
<gene>
    <name evidence="2" type="ORF">C943_01733</name>
</gene>
<keyword evidence="1" id="KW-0732">Signal</keyword>
<name>M7XBL8_9BACT</name>
<dbReference type="EMBL" id="AMZY02000016">
    <property type="protein sequence ID" value="EMS31998.1"/>
    <property type="molecule type" value="Genomic_DNA"/>
</dbReference>
<dbReference type="InterPro" id="IPR012899">
    <property type="entry name" value="LTXXQ"/>
</dbReference>
<dbReference type="AlphaFoldDB" id="M7XBL8"/>
<dbReference type="Gene3D" id="1.20.120.1490">
    <property type="match status" value="1"/>
</dbReference>
<dbReference type="Pfam" id="PF07813">
    <property type="entry name" value="LTXXQ"/>
    <property type="match status" value="1"/>
</dbReference>
<feature type="chain" id="PRO_5004087666" description="LTXXQ motif family protein" evidence="1">
    <location>
        <begin position="30"/>
        <end position="162"/>
    </location>
</feature>
<evidence type="ECO:0000313" key="2">
    <source>
        <dbReference type="EMBL" id="EMS31998.1"/>
    </source>
</evidence>